<accession>M2NIB6</accession>
<dbReference type="RefSeq" id="XP_007673969.1">
    <property type="nucleotide sequence ID" value="XM_007675779.1"/>
</dbReference>
<dbReference type="EMBL" id="KB445552">
    <property type="protein sequence ID" value="EMC98835.1"/>
    <property type="molecule type" value="Genomic_DNA"/>
</dbReference>
<dbReference type="KEGG" id="bcom:BAUCODRAFT_381871"/>
<dbReference type="HOGENOM" id="CLU_1712931_0_0_1"/>
<evidence type="ECO:0000313" key="1">
    <source>
        <dbReference type="EMBL" id="EMC98835.1"/>
    </source>
</evidence>
<organism evidence="1 2">
    <name type="scientific">Baudoinia panamericana (strain UAMH 10762)</name>
    <name type="common">Angels' share fungus</name>
    <name type="synonym">Baudoinia compniacensis (strain UAMH 10762)</name>
    <dbReference type="NCBI Taxonomy" id="717646"/>
    <lineage>
        <taxon>Eukaryota</taxon>
        <taxon>Fungi</taxon>
        <taxon>Dikarya</taxon>
        <taxon>Ascomycota</taxon>
        <taxon>Pezizomycotina</taxon>
        <taxon>Dothideomycetes</taxon>
        <taxon>Dothideomycetidae</taxon>
        <taxon>Mycosphaerellales</taxon>
        <taxon>Teratosphaeriaceae</taxon>
        <taxon>Baudoinia</taxon>
    </lineage>
</organism>
<name>M2NIB6_BAUPA</name>
<dbReference type="GeneID" id="19113459"/>
<keyword evidence="2" id="KW-1185">Reference proteome</keyword>
<proteinExistence type="predicted"/>
<dbReference type="Proteomes" id="UP000011761">
    <property type="component" value="Unassembled WGS sequence"/>
</dbReference>
<protein>
    <submittedName>
        <fullName evidence="1">Uncharacterized protein</fullName>
    </submittedName>
</protein>
<dbReference type="AlphaFoldDB" id="M2NIB6"/>
<evidence type="ECO:0000313" key="2">
    <source>
        <dbReference type="Proteomes" id="UP000011761"/>
    </source>
</evidence>
<gene>
    <name evidence="1" type="ORF">BAUCODRAFT_381871</name>
</gene>
<sequence length="153" mass="17677">MAKWFAINVESQQRSICLRSIDSNKLSHDKQLCAFPGFSLESQPFSRPHTFAAHCEHRSCPEKLVFIMSLTPENELHCSVRPIVSKPLHLIQNLVLQQKWADQTVIARRRTKVGSGHRKLLATVQWMARLLCYHTVCQRIRTVHVVAIWTQHS</sequence>
<reference evidence="1 2" key="1">
    <citation type="journal article" date="2012" name="PLoS Pathog.">
        <title>Diverse lifestyles and strategies of plant pathogenesis encoded in the genomes of eighteen Dothideomycetes fungi.</title>
        <authorList>
            <person name="Ohm R.A."/>
            <person name="Feau N."/>
            <person name="Henrissat B."/>
            <person name="Schoch C.L."/>
            <person name="Horwitz B.A."/>
            <person name="Barry K.W."/>
            <person name="Condon B.J."/>
            <person name="Copeland A.C."/>
            <person name="Dhillon B."/>
            <person name="Glaser F."/>
            <person name="Hesse C.N."/>
            <person name="Kosti I."/>
            <person name="LaButti K."/>
            <person name="Lindquist E.A."/>
            <person name="Lucas S."/>
            <person name="Salamov A.A."/>
            <person name="Bradshaw R.E."/>
            <person name="Ciuffetti L."/>
            <person name="Hamelin R.C."/>
            <person name="Kema G.H.J."/>
            <person name="Lawrence C."/>
            <person name="Scott J.A."/>
            <person name="Spatafora J.W."/>
            <person name="Turgeon B.G."/>
            <person name="de Wit P.J.G.M."/>
            <person name="Zhong S."/>
            <person name="Goodwin S.B."/>
            <person name="Grigoriev I.V."/>
        </authorList>
    </citation>
    <scope>NUCLEOTIDE SEQUENCE [LARGE SCALE GENOMIC DNA]</scope>
    <source>
        <strain evidence="1 2">UAMH 10762</strain>
    </source>
</reference>